<feature type="region of interest" description="Disordered" evidence="1">
    <location>
        <begin position="386"/>
        <end position="577"/>
    </location>
</feature>
<protein>
    <submittedName>
        <fullName evidence="2">Uncharacterized protein</fullName>
    </submittedName>
</protein>
<feature type="compositionally biased region" description="Pro residues" evidence="1">
    <location>
        <begin position="1064"/>
        <end position="1083"/>
    </location>
</feature>
<dbReference type="Proteomes" id="UP000620124">
    <property type="component" value="Unassembled WGS sequence"/>
</dbReference>
<comment type="caution">
    <text evidence="2">The sequence shown here is derived from an EMBL/GenBank/DDBJ whole genome shotgun (WGS) entry which is preliminary data.</text>
</comment>
<feature type="region of interest" description="Disordered" evidence="1">
    <location>
        <begin position="1059"/>
        <end position="1105"/>
    </location>
</feature>
<feature type="compositionally biased region" description="Basic and acidic residues" evidence="1">
    <location>
        <begin position="638"/>
        <end position="667"/>
    </location>
</feature>
<accession>A0A8H6Y1V6</accession>
<feature type="compositionally biased region" description="Polar residues" evidence="1">
    <location>
        <begin position="406"/>
        <end position="416"/>
    </location>
</feature>
<feature type="region of interest" description="Disordered" evidence="1">
    <location>
        <begin position="592"/>
        <end position="947"/>
    </location>
</feature>
<evidence type="ECO:0000313" key="3">
    <source>
        <dbReference type="Proteomes" id="UP000620124"/>
    </source>
</evidence>
<keyword evidence="3" id="KW-1185">Reference proteome</keyword>
<feature type="compositionally biased region" description="Low complexity" evidence="1">
    <location>
        <begin position="544"/>
        <end position="564"/>
    </location>
</feature>
<sequence>MQRVSAAIDALKKATYKSKDEAVTTAAGELNSVLTILQLSSSSTKSHNTLSTIFSDKLTSLYPAFLLPMCQFCAVGDYKLQFSWETVQKAVVSSVFDFIEQNPSTSNKDTVAKALYPTLCAMFYPPKLCLEWRSTSLIFNVNLLLSETALNHQDNQSRLRSEKLLGPTRLGRVLSQSKGEIHFLVLDAVLPLIGVLLPARQAGNNKRIDFVDAVFNPGLFSRSAEIKNLIAAWSSSDWDPLTAQIIDKCLAQSDLSFPQPFSISGLRPSVPIVDPLYVDNKALFANIEKDGMFDSYQVLFASIERIKISGSGPSFTTVSIQLITEPLIGPGSEIDTPDQKKKCTVQFQLKKADAARFVETLKARGLGKLISDTKVSKIAEGLSLEFNSSGKKPSTQQEKVGKMEQLWQSGRPTSPLVSDPSKTPGRKHLSSPSAANSDLHDASSQHAVTYGDDLSDMSDGEEKKPTSKPTPKAKPPADQPPRPRKSAMKKRAVESDDEEAEEIKDIQSSPPSSNDKDQDFEPTQPEAERVPADVPTRVTRGAAKKNPALAAAAPEEAVASKPAPGRTKTAAATTRDPDVEAADDVAVAVAGRSIRRPAGRKSAAVDKEMTLSEDEIEETDSKPSATAVDTKKANGKADLVKVKTETASKSTEAKNGRKRANADKEEVPYSEDEDDAEADHRPTKRLRGQRNAAPEEPEPIPSARRVSTAVFGTVNHVPAKKRYGGKKGRTSSPVPDDTDMAIDYDELPAAKVKQEPKTVSGVIEARKGRVAAMKGKGGQKPDVKPEPAAKGPKTSKAAPTGKNKTKTQAAAAASVPEVNPDEESDGEAKSLRRSTRGTNAVPKSVDPVVEANIPKPNPKTKREKPQKAPWEDMHLQKNDDVAVTDEPLPQGDAAVQDEPPTRSDAFEEYLGSTDPPPIPQEDVPMLDLTQDTPPKATGKTVQLENTTPALPAVTSARHLKPPSALVDSASVPVKPASTLTIDSASAVPVKLTSTLALHATAPVPAVRNKSATVHVDVDLVTPIRPQTHSAKSESALPPPMMKFKSEVPPRSIKPVSFFQKVASPSPPTPQNPVHPEKTPPPAPVYRRQSPHSPAPSAQQKVANDSPFPEQAYHTVAFAPPKASSPPVQRYARSIPARRMTNHTAYEPTPDSERPIRPFGHAMYKNEADGRDHDHKRSCSPMQNIIEVLNEIQEVVLEKITQRFDHVRNDVRIGRDSILCGAAANLESMCAESEGHFNTLVDLEEEYAAYHRKIILGIDDMQKSAEVMSNTLGQIIQHHDRRSLSKKLPTTLFTLPPSLRNPVLAL</sequence>
<feature type="compositionally biased region" description="Basic and acidic residues" evidence="1">
    <location>
        <begin position="863"/>
        <end position="880"/>
    </location>
</feature>
<organism evidence="2 3">
    <name type="scientific">Mycena venus</name>
    <dbReference type="NCBI Taxonomy" id="2733690"/>
    <lineage>
        <taxon>Eukaryota</taxon>
        <taxon>Fungi</taxon>
        <taxon>Dikarya</taxon>
        <taxon>Basidiomycota</taxon>
        <taxon>Agaricomycotina</taxon>
        <taxon>Agaricomycetes</taxon>
        <taxon>Agaricomycetidae</taxon>
        <taxon>Agaricales</taxon>
        <taxon>Marasmiineae</taxon>
        <taxon>Mycenaceae</taxon>
        <taxon>Mycena</taxon>
    </lineage>
</organism>
<name>A0A8H6Y1V6_9AGAR</name>
<proteinExistence type="predicted"/>
<dbReference type="OrthoDB" id="3270368at2759"/>
<evidence type="ECO:0000313" key="2">
    <source>
        <dbReference type="EMBL" id="KAF7350466.1"/>
    </source>
</evidence>
<feature type="compositionally biased region" description="Polar residues" evidence="1">
    <location>
        <begin position="386"/>
        <end position="398"/>
    </location>
</feature>
<evidence type="ECO:0000256" key="1">
    <source>
        <dbReference type="SAM" id="MobiDB-lite"/>
    </source>
</evidence>
<gene>
    <name evidence="2" type="ORF">MVEN_01352100</name>
</gene>
<dbReference type="EMBL" id="JACAZI010000010">
    <property type="protein sequence ID" value="KAF7350466.1"/>
    <property type="molecule type" value="Genomic_DNA"/>
</dbReference>
<feature type="compositionally biased region" description="Acidic residues" evidence="1">
    <location>
        <begin position="736"/>
        <end position="746"/>
    </location>
</feature>
<feature type="region of interest" description="Disordered" evidence="1">
    <location>
        <begin position="1024"/>
        <end position="1047"/>
    </location>
</feature>
<feature type="compositionally biased region" description="Acidic residues" evidence="1">
    <location>
        <begin position="668"/>
        <end position="677"/>
    </location>
</feature>
<feature type="compositionally biased region" description="Basic residues" evidence="1">
    <location>
        <begin position="718"/>
        <end position="729"/>
    </location>
</feature>
<reference evidence="2" key="1">
    <citation type="submission" date="2020-05" db="EMBL/GenBank/DDBJ databases">
        <title>Mycena genomes resolve the evolution of fungal bioluminescence.</title>
        <authorList>
            <person name="Tsai I.J."/>
        </authorList>
    </citation>
    <scope>NUCLEOTIDE SEQUENCE</scope>
    <source>
        <strain evidence="2">CCC161011</strain>
    </source>
</reference>